<dbReference type="InterPro" id="IPR051534">
    <property type="entry name" value="CBASS_pafABC_assoc_protein"/>
</dbReference>
<organism evidence="3 4">
    <name type="scientific">Lentzea tibetensis</name>
    <dbReference type="NCBI Taxonomy" id="2591470"/>
    <lineage>
        <taxon>Bacteria</taxon>
        <taxon>Bacillati</taxon>
        <taxon>Actinomycetota</taxon>
        <taxon>Actinomycetes</taxon>
        <taxon>Pseudonocardiales</taxon>
        <taxon>Pseudonocardiaceae</taxon>
        <taxon>Lentzea</taxon>
    </lineage>
</organism>
<evidence type="ECO:0000259" key="1">
    <source>
        <dbReference type="Pfam" id="PF13280"/>
    </source>
</evidence>
<dbReference type="PANTHER" id="PTHR34580:SF3">
    <property type="entry name" value="PROTEIN PAFB"/>
    <property type="match status" value="1"/>
</dbReference>
<dbReference type="InterPro" id="IPR057727">
    <property type="entry name" value="WCX_dom"/>
</dbReference>
<reference evidence="3 4" key="1">
    <citation type="submission" date="2019-07" db="EMBL/GenBank/DDBJ databases">
        <title>Lentzea xizangensis sp. nov., isolated from Qinghai-Tibetan Plateau Soils.</title>
        <authorList>
            <person name="Huang J."/>
        </authorList>
    </citation>
    <scope>NUCLEOTIDE SEQUENCE [LARGE SCALE GENOMIC DNA]</scope>
    <source>
        <strain evidence="3 4">FXJ1.1311</strain>
    </source>
</reference>
<dbReference type="Pfam" id="PF13280">
    <property type="entry name" value="WYL"/>
    <property type="match status" value="1"/>
</dbReference>
<keyword evidence="4" id="KW-1185">Reference proteome</keyword>
<sequence length="216" mass="23929">MRALAKLEQVLPSRLRHRVATLTEFTVPVPGGPRVSADVLVALANACRAHERLRFDYVKHDGTAERREVEPHRLAHARGRWYLIGWDVERGDWRTFRADRVEPRIPTGPRFTPREMPDLPAYVTRGLATATWQFRATVRVHAPAAVIAAKVPAAVVEPDGEDACVLTVGSDNPAMLTLYLGMLDADFEVTGPPELVQALGKTADRFLRAIDTGEHG</sequence>
<name>A0A563EQK4_9PSEU</name>
<dbReference type="OrthoDB" id="3483912at2"/>
<proteinExistence type="predicted"/>
<evidence type="ECO:0000259" key="2">
    <source>
        <dbReference type="Pfam" id="PF25583"/>
    </source>
</evidence>
<feature type="domain" description="WYL" evidence="1">
    <location>
        <begin position="39"/>
        <end position="102"/>
    </location>
</feature>
<gene>
    <name evidence="3" type="ORF">FKR81_23900</name>
</gene>
<dbReference type="Pfam" id="PF25583">
    <property type="entry name" value="WCX"/>
    <property type="match status" value="1"/>
</dbReference>
<protein>
    <submittedName>
        <fullName evidence="3">WYL domain-containing protein</fullName>
    </submittedName>
</protein>
<dbReference type="PROSITE" id="PS52050">
    <property type="entry name" value="WYL"/>
    <property type="match status" value="1"/>
</dbReference>
<dbReference type="EMBL" id="VOBR01000015">
    <property type="protein sequence ID" value="TWP49579.1"/>
    <property type="molecule type" value="Genomic_DNA"/>
</dbReference>
<dbReference type="PANTHER" id="PTHR34580">
    <property type="match status" value="1"/>
</dbReference>
<evidence type="ECO:0000313" key="4">
    <source>
        <dbReference type="Proteomes" id="UP000316639"/>
    </source>
</evidence>
<dbReference type="AlphaFoldDB" id="A0A563EQK4"/>
<feature type="domain" description="WCX" evidence="2">
    <location>
        <begin position="134"/>
        <end position="205"/>
    </location>
</feature>
<dbReference type="Proteomes" id="UP000316639">
    <property type="component" value="Unassembled WGS sequence"/>
</dbReference>
<accession>A0A563EQK4</accession>
<evidence type="ECO:0000313" key="3">
    <source>
        <dbReference type="EMBL" id="TWP49579.1"/>
    </source>
</evidence>
<dbReference type="InterPro" id="IPR026881">
    <property type="entry name" value="WYL_dom"/>
</dbReference>
<comment type="caution">
    <text evidence="3">The sequence shown here is derived from an EMBL/GenBank/DDBJ whole genome shotgun (WGS) entry which is preliminary data.</text>
</comment>